<name>A0A5S5CAD2_9FLAO</name>
<evidence type="ECO:0000256" key="4">
    <source>
        <dbReference type="ARBA" id="ARBA00022801"/>
    </source>
</evidence>
<comment type="similarity">
    <text evidence="1 6">Belongs to the peptidase S1B family.</text>
</comment>
<evidence type="ECO:0000256" key="5">
    <source>
        <dbReference type="ARBA" id="ARBA00022825"/>
    </source>
</evidence>
<dbReference type="PANTHER" id="PTHR14389:SF3">
    <property type="entry name" value="PROTEIN FAM111A-LIKE"/>
    <property type="match status" value="1"/>
</dbReference>
<dbReference type="InterPro" id="IPR009003">
    <property type="entry name" value="Peptidase_S1_PA"/>
</dbReference>
<dbReference type="Proteomes" id="UP000324376">
    <property type="component" value="Unassembled WGS sequence"/>
</dbReference>
<dbReference type="InterPro" id="IPR008256">
    <property type="entry name" value="Peptidase_S1B"/>
</dbReference>
<dbReference type="EC" id="3.4.21.-" evidence="6"/>
<evidence type="ECO:0000256" key="2">
    <source>
        <dbReference type="ARBA" id="ARBA00022670"/>
    </source>
</evidence>
<accession>A0A5S5CAD2</accession>
<dbReference type="Gene3D" id="2.40.10.10">
    <property type="entry name" value="Trypsin-like serine proteases"/>
    <property type="match status" value="2"/>
</dbReference>
<dbReference type="PANTHER" id="PTHR14389">
    <property type="entry name" value="SI:CH1073-475A24.1"/>
    <property type="match status" value="1"/>
</dbReference>
<evidence type="ECO:0000313" key="8">
    <source>
        <dbReference type="Proteomes" id="UP000324376"/>
    </source>
</evidence>
<keyword evidence="8" id="KW-1185">Reference proteome</keyword>
<evidence type="ECO:0000256" key="3">
    <source>
        <dbReference type="ARBA" id="ARBA00022729"/>
    </source>
</evidence>
<keyword evidence="5 6" id="KW-0720">Serine protease</keyword>
<dbReference type="EMBL" id="VNHU01000003">
    <property type="protein sequence ID" value="TYP75290.1"/>
    <property type="molecule type" value="Genomic_DNA"/>
</dbReference>
<gene>
    <name evidence="7" type="ORF">BD809_103354</name>
</gene>
<dbReference type="AlphaFoldDB" id="A0A5S5CAD2"/>
<evidence type="ECO:0000256" key="6">
    <source>
        <dbReference type="RuleBase" id="RU004296"/>
    </source>
</evidence>
<keyword evidence="4 6" id="KW-0378">Hydrolase</keyword>
<dbReference type="Pfam" id="PF13365">
    <property type="entry name" value="Trypsin_2"/>
    <property type="match status" value="1"/>
</dbReference>
<dbReference type="OrthoDB" id="9770276at2"/>
<keyword evidence="2 6" id="KW-0645">Protease</keyword>
<dbReference type="GO" id="GO:0008236">
    <property type="term" value="F:serine-type peptidase activity"/>
    <property type="evidence" value="ECO:0007669"/>
    <property type="project" value="UniProtKB-KW"/>
</dbReference>
<dbReference type="GO" id="GO:0006508">
    <property type="term" value="P:proteolysis"/>
    <property type="evidence" value="ECO:0007669"/>
    <property type="project" value="UniProtKB-KW"/>
</dbReference>
<dbReference type="SUPFAM" id="SSF50494">
    <property type="entry name" value="Trypsin-like serine proteases"/>
    <property type="match status" value="1"/>
</dbReference>
<protein>
    <recommendedName>
        <fullName evidence="6">Serine protease</fullName>
        <ecNumber evidence="6">3.4.21.-</ecNumber>
    </recommendedName>
</protein>
<evidence type="ECO:0000313" key="7">
    <source>
        <dbReference type="EMBL" id="TYP75290.1"/>
    </source>
</evidence>
<organism evidence="7 8">
    <name type="scientific">Aquimarina intermedia</name>
    <dbReference type="NCBI Taxonomy" id="350814"/>
    <lineage>
        <taxon>Bacteria</taxon>
        <taxon>Pseudomonadati</taxon>
        <taxon>Bacteroidota</taxon>
        <taxon>Flavobacteriia</taxon>
        <taxon>Flavobacteriales</taxon>
        <taxon>Flavobacteriaceae</taxon>
        <taxon>Aquimarina</taxon>
    </lineage>
</organism>
<evidence type="ECO:0000256" key="1">
    <source>
        <dbReference type="ARBA" id="ARBA00008764"/>
    </source>
</evidence>
<keyword evidence="3" id="KW-0732">Signal</keyword>
<proteinExistence type="inferred from homology"/>
<dbReference type="PRINTS" id="PR00839">
    <property type="entry name" value="V8PROTEASE"/>
</dbReference>
<dbReference type="InterPro" id="IPR043504">
    <property type="entry name" value="Peptidase_S1_PA_chymotrypsin"/>
</dbReference>
<sequence>MDITANEIRKLSHYIDVNYTLNKLDSLMLTRIARSDFKIRNMFSNNDNFSQDLPIFISNLSSNNRNFIPFLFALQSDTDDADIVNQIIFDHGLSLQIYENNIPNQNPQKASVKALQNLLNASPMLDTDVLLKGLARNKRCVCRVEVFNEQGKMIPGTGFLVSPNQVLTNYHVIEPVLNTPELLERVKCRFDYEKSINNTEFTSGTEFQISQDNPVALSSNYSSYDDYGEPNLNIEYPKDQCDYALLNLEEKVGELPFGLNAENTFNGKERGWINLKKYDDENNRNVLILQHPEGQSQKLAIGLNKIIGFSSQKRRFRYEVNTMHGSSGAPVFNEKFELIGLHNMGDPRYIPEFNQGININTILIDLSIKNYNPTICTG</sequence>
<comment type="caution">
    <text evidence="7">The sequence shown here is derived from an EMBL/GenBank/DDBJ whole genome shotgun (WGS) entry which is preliminary data.</text>
</comment>
<reference evidence="7 8" key="1">
    <citation type="submission" date="2019-07" db="EMBL/GenBank/DDBJ databases">
        <title>Genomic Encyclopedia of Archaeal and Bacterial Type Strains, Phase II (KMG-II): from individual species to whole genera.</title>
        <authorList>
            <person name="Goeker M."/>
        </authorList>
    </citation>
    <scope>NUCLEOTIDE SEQUENCE [LARGE SCALE GENOMIC DNA]</scope>
    <source>
        <strain evidence="7 8">DSM 17527</strain>
    </source>
</reference>